<feature type="transmembrane region" description="Helical" evidence="5">
    <location>
        <begin position="135"/>
        <end position="158"/>
    </location>
</feature>
<comment type="domain">
    <text evidence="4">The HXXXXD motif is essential for acyltransferase activity and may constitute the binding site for the phosphate moiety of the glycerol-3-phosphate.</text>
</comment>
<dbReference type="PANTHER" id="PTHR10434:SF60">
    <property type="entry name" value="1-ACYL-SN-GLYCEROL-3-PHOSPHATE ACYLTRANSFERASE LPAT1, CHLOROPLASTIC"/>
    <property type="match status" value="1"/>
</dbReference>
<name>A0AAV3RPH4_LITER</name>
<sequence length="366" mass="40765">MEVSSCQLNFNNFQSHSLHPLSAGRKYVRILPVSSALGLEVRAYNGRQFGFLSFKKSYRRDVIICKSRSDGSNMPCCSLQQKGNFQEMYHGFRWPMKDRLTRYILVKSEIAGTGPAGSIPLAENHLASKVRGVCFYAVSSVAAIFLFVLMVVAHPFVILFDRYRRRAHHFVAKVWATLAVSPFFNIEIVGLENLPPIDTPAVYVSNHQSFLDIHTLLKLGRSFKFISKTAIFLIPIIGWAMFFMGVIPLKRMDSRSQLDCLKRCIELVKKGASVFFFPEGTRSLDGKVGPFKKGAFSVAAKTRVPVVPITLIGTGQIMPAGLESRLYPGSVKVVIHQPIKGNDPNALCKEARNVISDALSSSSPRY</sequence>
<keyword evidence="8" id="KW-1185">Reference proteome</keyword>
<dbReference type="InterPro" id="IPR004552">
    <property type="entry name" value="AGP_acyltrans"/>
</dbReference>
<dbReference type="EMBL" id="BAABME010010016">
    <property type="protein sequence ID" value="GAA0176232.1"/>
    <property type="molecule type" value="Genomic_DNA"/>
</dbReference>
<dbReference type="Pfam" id="PF01553">
    <property type="entry name" value="Acyltransferase"/>
    <property type="match status" value="1"/>
</dbReference>
<evidence type="ECO:0000256" key="3">
    <source>
        <dbReference type="ARBA" id="ARBA00023315"/>
    </source>
</evidence>
<feature type="transmembrane region" description="Helical" evidence="5">
    <location>
        <begin position="225"/>
        <end position="247"/>
    </location>
</feature>
<evidence type="ECO:0000256" key="4">
    <source>
        <dbReference type="RuleBase" id="RU361267"/>
    </source>
</evidence>
<keyword evidence="5" id="KW-0812">Transmembrane</keyword>
<keyword evidence="4" id="KW-1208">Phospholipid metabolism</keyword>
<proteinExistence type="inferred from homology"/>
<reference evidence="7 8" key="1">
    <citation type="submission" date="2024-01" db="EMBL/GenBank/DDBJ databases">
        <title>The complete chloroplast genome sequence of Lithospermum erythrorhizon: insights into the phylogenetic relationship among Boraginaceae species and the maternal lineages of purple gromwells.</title>
        <authorList>
            <person name="Okada T."/>
            <person name="Watanabe K."/>
        </authorList>
    </citation>
    <scope>NUCLEOTIDE SEQUENCE [LARGE SCALE GENOMIC DNA]</scope>
</reference>
<evidence type="ECO:0000313" key="8">
    <source>
        <dbReference type="Proteomes" id="UP001454036"/>
    </source>
</evidence>
<comment type="similarity">
    <text evidence="1 4">Belongs to the 1-acyl-sn-glycerol-3-phosphate acyltransferase family.</text>
</comment>
<evidence type="ECO:0000313" key="7">
    <source>
        <dbReference type="EMBL" id="GAA0176232.1"/>
    </source>
</evidence>
<evidence type="ECO:0000256" key="2">
    <source>
        <dbReference type="ARBA" id="ARBA00022679"/>
    </source>
</evidence>
<keyword evidence="5" id="KW-1133">Transmembrane helix</keyword>
<dbReference type="NCBIfam" id="TIGR00530">
    <property type="entry name" value="AGP_acyltrn"/>
    <property type="match status" value="1"/>
</dbReference>
<comment type="caution">
    <text evidence="7">The sequence shown here is derived from an EMBL/GenBank/DDBJ whole genome shotgun (WGS) entry which is preliminary data.</text>
</comment>
<keyword evidence="5" id="KW-0472">Membrane</keyword>
<comment type="catalytic activity">
    <reaction evidence="4">
        <text>a 1-acyl-sn-glycero-3-phosphate + an acyl-CoA = a 1,2-diacyl-sn-glycero-3-phosphate + CoA</text>
        <dbReference type="Rhea" id="RHEA:19709"/>
        <dbReference type="ChEBI" id="CHEBI:57287"/>
        <dbReference type="ChEBI" id="CHEBI:57970"/>
        <dbReference type="ChEBI" id="CHEBI:58342"/>
        <dbReference type="ChEBI" id="CHEBI:58608"/>
        <dbReference type="EC" id="2.3.1.51"/>
    </reaction>
</comment>
<accession>A0AAV3RPH4</accession>
<dbReference type="CDD" id="cd07989">
    <property type="entry name" value="LPLAT_AGPAT-like"/>
    <property type="match status" value="1"/>
</dbReference>
<dbReference type="AlphaFoldDB" id="A0AAV3RPH4"/>
<dbReference type="SMART" id="SM00563">
    <property type="entry name" value="PlsC"/>
    <property type="match status" value="1"/>
</dbReference>
<dbReference type="GO" id="GO:0006654">
    <property type="term" value="P:phosphatidic acid biosynthetic process"/>
    <property type="evidence" value="ECO:0007669"/>
    <property type="project" value="TreeGrafter"/>
</dbReference>
<keyword evidence="3 4" id="KW-0012">Acyltransferase</keyword>
<dbReference type="GO" id="GO:0016020">
    <property type="term" value="C:membrane"/>
    <property type="evidence" value="ECO:0007669"/>
    <property type="project" value="InterPro"/>
</dbReference>
<keyword evidence="4" id="KW-0594">Phospholipid biosynthesis</keyword>
<dbReference type="InterPro" id="IPR002123">
    <property type="entry name" value="Plipid/glycerol_acylTrfase"/>
</dbReference>
<dbReference type="GO" id="GO:0003841">
    <property type="term" value="F:1-acylglycerol-3-phosphate O-acyltransferase activity"/>
    <property type="evidence" value="ECO:0007669"/>
    <property type="project" value="UniProtKB-UniRule"/>
</dbReference>
<keyword evidence="4" id="KW-0444">Lipid biosynthesis</keyword>
<evidence type="ECO:0000256" key="1">
    <source>
        <dbReference type="ARBA" id="ARBA00008655"/>
    </source>
</evidence>
<keyword evidence="2 4" id="KW-0808">Transferase</keyword>
<dbReference type="SUPFAM" id="SSF69593">
    <property type="entry name" value="Glycerol-3-phosphate (1)-acyltransferase"/>
    <property type="match status" value="1"/>
</dbReference>
<feature type="domain" description="Phospholipid/glycerol acyltransferase" evidence="6">
    <location>
        <begin position="201"/>
        <end position="314"/>
    </location>
</feature>
<protein>
    <recommendedName>
        <fullName evidence="4">1-acyl-sn-glycerol-3-phosphate acyltransferase</fullName>
        <ecNumber evidence="4">2.3.1.51</ecNumber>
    </recommendedName>
</protein>
<gene>
    <name evidence="7" type="ORF">LIER_29263</name>
</gene>
<evidence type="ECO:0000259" key="6">
    <source>
        <dbReference type="SMART" id="SM00563"/>
    </source>
</evidence>
<evidence type="ECO:0000256" key="5">
    <source>
        <dbReference type="SAM" id="Phobius"/>
    </source>
</evidence>
<dbReference type="EC" id="2.3.1.51" evidence="4"/>
<dbReference type="Proteomes" id="UP001454036">
    <property type="component" value="Unassembled WGS sequence"/>
</dbReference>
<keyword evidence="4" id="KW-0443">Lipid metabolism</keyword>
<organism evidence="7 8">
    <name type="scientific">Lithospermum erythrorhizon</name>
    <name type="common">Purple gromwell</name>
    <name type="synonym">Lithospermum officinale var. erythrorhizon</name>
    <dbReference type="NCBI Taxonomy" id="34254"/>
    <lineage>
        <taxon>Eukaryota</taxon>
        <taxon>Viridiplantae</taxon>
        <taxon>Streptophyta</taxon>
        <taxon>Embryophyta</taxon>
        <taxon>Tracheophyta</taxon>
        <taxon>Spermatophyta</taxon>
        <taxon>Magnoliopsida</taxon>
        <taxon>eudicotyledons</taxon>
        <taxon>Gunneridae</taxon>
        <taxon>Pentapetalae</taxon>
        <taxon>asterids</taxon>
        <taxon>lamiids</taxon>
        <taxon>Boraginales</taxon>
        <taxon>Boraginaceae</taxon>
        <taxon>Boraginoideae</taxon>
        <taxon>Lithospermeae</taxon>
        <taxon>Lithospermum</taxon>
    </lineage>
</organism>
<dbReference type="PANTHER" id="PTHR10434">
    <property type="entry name" value="1-ACYL-SN-GLYCEROL-3-PHOSPHATE ACYLTRANSFERASE"/>
    <property type="match status" value="1"/>
</dbReference>